<keyword evidence="10" id="KW-1133">Transmembrane helix</keyword>
<dbReference type="SUPFAM" id="SSF52058">
    <property type="entry name" value="L domain-like"/>
    <property type="match status" value="1"/>
</dbReference>
<evidence type="ECO:0000313" key="14">
    <source>
        <dbReference type="EMBL" id="ADH59425.1"/>
    </source>
</evidence>
<reference evidence="14" key="1">
    <citation type="journal article" date="2010" name="Proc. Natl. Acad. Sci. U.S.A.">
        <title>A unique wheat disease resistance-like gene governs effector-triggered susceptibility to necrotrophic pathogens.</title>
        <authorList>
            <person name="Faris J.D."/>
            <person name="Zhang Z."/>
            <person name="Lu H.J."/>
            <person name="Lu S.W."/>
            <person name="Reddy L."/>
            <person name="Cloutier S."/>
            <person name="Fellers J.P."/>
            <person name="Meinhardt S.W."/>
            <person name="Rasmussen J.B."/>
            <person name="Xu S.S."/>
            <person name="Oliver R.P."/>
            <person name="Simons K.J."/>
            <person name="Friesen T.L."/>
        </authorList>
    </citation>
    <scope>NUCLEOTIDE SEQUENCE</scope>
</reference>
<dbReference type="InterPro" id="IPR056789">
    <property type="entry name" value="LRR_R13L1-DRL21"/>
</dbReference>
<keyword evidence="11" id="KW-0472">Membrane</keyword>
<dbReference type="InterPro" id="IPR055414">
    <property type="entry name" value="LRR_R13L4/SHOC2-like"/>
</dbReference>
<dbReference type="Pfam" id="PF23559">
    <property type="entry name" value="WHD_DRP"/>
    <property type="match status" value="1"/>
</dbReference>
<dbReference type="SUPFAM" id="SSF52047">
    <property type="entry name" value="RNI-like"/>
    <property type="match status" value="1"/>
</dbReference>
<dbReference type="GO" id="GO:0004672">
    <property type="term" value="F:protein kinase activity"/>
    <property type="evidence" value="ECO:0007669"/>
    <property type="project" value="InterPro"/>
</dbReference>
<dbReference type="SMR" id="D7PDA0"/>
<dbReference type="SUPFAM" id="SSF56112">
    <property type="entry name" value="Protein kinase-like (PK-like)"/>
    <property type="match status" value="1"/>
</dbReference>
<dbReference type="Pfam" id="PF25019">
    <property type="entry name" value="LRR_R13L1-DRL21"/>
    <property type="match status" value="1"/>
</dbReference>
<dbReference type="Gene3D" id="1.10.510.10">
    <property type="entry name" value="Transferase(Phosphotransferase) domain 1"/>
    <property type="match status" value="1"/>
</dbReference>
<dbReference type="Pfam" id="PF00069">
    <property type="entry name" value="Pkinase"/>
    <property type="match status" value="1"/>
</dbReference>
<feature type="binding site" evidence="12">
    <location>
        <position position="46"/>
    </location>
    <ligand>
        <name>ATP</name>
        <dbReference type="ChEBI" id="CHEBI:30616"/>
    </ligand>
</feature>
<evidence type="ECO:0000256" key="12">
    <source>
        <dbReference type="PROSITE-ProRule" id="PRU10141"/>
    </source>
</evidence>
<evidence type="ECO:0000256" key="9">
    <source>
        <dbReference type="ARBA" id="ARBA00022840"/>
    </source>
</evidence>
<dbReference type="EMBL" id="GU593053">
    <property type="protein sequence ID" value="ADG84878.1"/>
    <property type="molecule type" value="mRNA"/>
</dbReference>
<dbReference type="Gene3D" id="3.30.200.20">
    <property type="entry name" value="Phosphorylase Kinase, domain 1"/>
    <property type="match status" value="1"/>
</dbReference>
<dbReference type="InterPro" id="IPR008271">
    <property type="entry name" value="Ser/Thr_kinase_AS"/>
</dbReference>
<dbReference type="PANTHER" id="PTHR45707:SF46">
    <property type="entry name" value="PROTEIN KINASE DOMAIN-CONTAINING PROTEIN"/>
    <property type="match status" value="1"/>
</dbReference>
<dbReference type="PANTHER" id="PTHR45707">
    <property type="entry name" value="C2 CALCIUM/LIPID-BINDING PLANT PHOSPHORIBOSYLTRANSFERASE FAMILY PROTEIN"/>
    <property type="match status" value="1"/>
</dbReference>
<comment type="subcellular location">
    <subcellularLocation>
        <location evidence="1">Cell membrane</location>
        <topology evidence="1">Single-pass membrane protein</topology>
    </subcellularLocation>
</comment>
<proteinExistence type="evidence at transcript level"/>
<dbReference type="Gene3D" id="1.10.8.430">
    <property type="entry name" value="Helical domain of apoptotic protease-activating factors"/>
    <property type="match status" value="1"/>
</dbReference>
<dbReference type="Gene3D" id="3.80.10.10">
    <property type="entry name" value="Ribonuclease Inhibitor"/>
    <property type="match status" value="3"/>
</dbReference>
<evidence type="ECO:0000256" key="2">
    <source>
        <dbReference type="ARBA" id="ARBA00022614"/>
    </source>
</evidence>
<dbReference type="InterPro" id="IPR011009">
    <property type="entry name" value="Kinase-like_dom_sf"/>
</dbReference>
<dbReference type="GO" id="GO:0005886">
    <property type="term" value="C:plasma membrane"/>
    <property type="evidence" value="ECO:0007669"/>
    <property type="project" value="UniProtKB-SubCell"/>
</dbReference>
<dbReference type="InterPro" id="IPR000719">
    <property type="entry name" value="Prot_kinase_dom"/>
</dbReference>
<dbReference type="Gene3D" id="1.10.10.10">
    <property type="entry name" value="Winged helix-like DNA-binding domain superfamily/Winged helix DNA-binding domain"/>
    <property type="match status" value="1"/>
</dbReference>
<dbReference type="PROSITE" id="PS00107">
    <property type="entry name" value="PROTEIN_KINASE_ATP"/>
    <property type="match status" value="1"/>
</dbReference>
<evidence type="ECO:0000256" key="10">
    <source>
        <dbReference type="ARBA" id="ARBA00022989"/>
    </source>
</evidence>
<dbReference type="Pfam" id="PF23598">
    <property type="entry name" value="LRR_14"/>
    <property type="match status" value="1"/>
</dbReference>
<feature type="domain" description="Protein kinase" evidence="13">
    <location>
        <begin position="19"/>
        <end position="309"/>
    </location>
</feature>
<evidence type="ECO:0000256" key="7">
    <source>
        <dbReference type="ARBA" id="ARBA00022777"/>
    </source>
</evidence>
<dbReference type="GO" id="GO:0006952">
    <property type="term" value="P:defense response"/>
    <property type="evidence" value="ECO:0007669"/>
    <property type="project" value="UniProtKB-KW"/>
</dbReference>
<dbReference type="PROSITE" id="PS50011">
    <property type="entry name" value="PROTEIN_KINASE_DOM"/>
    <property type="match status" value="1"/>
</dbReference>
<evidence type="ECO:0000256" key="8">
    <source>
        <dbReference type="ARBA" id="ARBA00022821"/>
    </source>
</evidence>
<accession>D7PDA0</accession>
<dbReference type="Pfam" id="PF00931">
    <property type="entry name" value="NB-ARC"/>
    <property type="match status" value="1"/>
</dbReference>
<dbReference type="InterPro" id="IPR017441">
    <property type="entry name" value="Protein_kinase_ATP_BS"/>
</dbReference>
<organism evidence="14">
    <name type="scientific">Triticum turgidum subsp. durum</name>
    <name type="common">Durum wheat</name>
    <name type="synonym">Triticum durum</name>
    <dbReference type="NCBI Taxonomy" id="4567"/>
    <lineage>
        <taxon>Eukaryota</taxon>
        <taxon>Viridiplantae</taxon>
        <taxon>Streptophyta</taxon>
        <taxon>Embryophyta</taxon>
        <taxon>Tracheophyta</taxon>
        <taxon>Spermatophyta</taxon>
        <taxon>Magnoliopsida</taxon>
        <taxon>Liliopsida</taxon>
        <taxon>Poales</taxon>
        <taxon>Poaceae</taxon>
        <taxon>BOP clade</taxon>
        <taxon>Pooideae</taxon>
        <taxon>Triticodae</taxon>
        <taxon>Triticeae</taxon>
        <taxon>Triticinae</taxon>
        <taxon>Triticum</taxon>
    </lineage>
</organism>
<dbReference type="Gene3D" id="3.40.50.300">
    <property type="entry name" value="P-loop containing nucleotide triphosphate hydrolases"/>
    <property type="match status" value="1"/>
</dbReference>
<evidence type="ECO:0000256" key="3">
    <source>
        <dbReference type="ARBA" id="ARBA00022679"/>
    </source>
</evidence>
<keyword evidence="5" id="KW-0677">Repeat</keyword>
<dbReference type="PRINTS" id="PR00364">
    <property type="entry name" value="DISEASERSIST"/>
</dbReference>
<evidence type="ECO:0000259" key="13">
    <source>
        <dbReference type="PROSITE" id="PS50011"/>
    </source>
</evidence>
<dbReference type="InterPro" id="IPR042197">
    <property type="entry name" value="Apaf_helical"/>
</dbReference>
<keyword evidence="9 12" id="KW-0067">ATP-binding</keyword>
<evidence type="ECO:0000256" key="4">
    <source>
        <dbReference type="ARBA" id="ARBA00022692"/>
    </source>
</evidence>
<dbReference type="PROSITE" id="PS00108">
    <property type="entry name" value="PROTEIN_KINASE_ST"/>
    <property type="match status" value="1"/>
</dbReference>
<dbReference type="PROSITE" id="PS51450">
    <property type="entry name" value="LRR"/>
    <property type="match status" value="1"/>
</dbReference>
<evidence type="ECO:0000256" key="6">
    <source>
        <dbReference type="ARBA" id="ARBA00022741"/>
    </source>
</evidence>
<dbReference type="SUPFAM" id="SSF52540">
    <property type="entry name" value="P-loop containing nucleoside triphosphate hydrolases"/>
    <property type="match status" value="1"/>
</dbReference>
<dbReference type="InterPro" id="IPR058922">
    <property type="entry name" value="WHD_DRP"/>
</dbReference>
<keyword evidence="8" id="KW-0611">Plant defense</keyword>
<keyword evidence="7" id="KW-0418">Kinase</keyword>
<name>D7PDA0_TRITD</name>
<dbReference type="GO" id="GO:0043531">
    <property type="term" value="F:ADP binding"/>
    <property type="evidence" value="ECO:0007669"/>
    <property type="project" value="InterPro"/>
</dbReference>
<sequence>MTTPMSIPFATLEKITNGFSNDLIIGRGGYGNVYKAVYKGEVIAVKLLHDDLVQLLDDRQFKNELFNLLRVEHPNIVCLRGYCYETRYKIVKHNGETVFGKHIHRVLCFEYLEGGSLDNHLHAPSLPPNWTTRYNTIKGICEGLNFLHGCQPPILHLDLKPANILVDSSMVPKLADFGLSKLFHGSHTHVTKQIIGTQKYMPPEFIKDGKISVKNDVFSLGIVIIEIMAGPMGYSEFSEMGSGAQFVKEVLTNWSTIIKATSEYPAEELHQVNLCIDIAMLCVDSERVNRPTIAGILDALNRTKTHMPSSTKKTHIPWGQLEDVPLCSTIGPKSTSKRSNPVPTKENKRLKMMTTEVDNIANKHQQFNCMPGDSSKTIVQQVPDRETSSDVEPTLIIGRDEEKHKILSILSESNAEEMTILPIYGIGGIGKTTLAQLVFNDIQFRDYYRVWVYVSQKFDLKKIGNFIISQLTKETSDIDDQQTLHNRLRQLFAGKSILIVLDDLWEEKQHELEKLKAMLRLGIGNKVVIVTTRDEAIARKINRTVMPYKLEILTDDMCWSIIKQKSFFEDRCDKEQLGQIGMDIAIKCGGVALAAQSLGYMLREMESDQWESVRDSYIWNLSTMEDPSLRNHEVLLSLLLSYSHMHEFLQLCFSYCAFFPKGQNIVKYDLIHQWIALGFTGPSGIFDSIQLCEKYITRLLGMSFLQYSKTRSSDERQDKDVKMFVMHDLVHDLARAILADKVNKEGDAVGSSCHYALLTDCSKPLQLSVSSTEYSRFNFFLSLFKKKSSHENIKALRFLNCGKVLLRGDAFSPAKFLLVLDLSECFIQKLSLDSIGQLRHLRYLCAPRVNDYTIPNCITKLSELTYLNLRGSCRISALPESIGDMKSLMHLDLSGCCDIIELPVSFAKLKQLVHLDLSHCHVSVSEDFGGFTKLQYLNLSVLFSSSKGHRRGLLEVIGNLKKLRYLNLSRCMEDIATSENQIGSLLDSISTLSNLEHLDLSENKQLSSIPESMGNLRKLHTLDLLGCYQLEKLPDSMINMVSLKVLNVGNLVTLDESVLSLLNIASLPHFVVHASSGKCSSNITRLQATNPDRLIIDRLENVKSAEEAHNIKLIEKQKIETLQFEWTVAARRFVDDKEVLEKLVPPSSVDSLCIIGYRSVSIPDWLLGISQYLPNLAIISLVNFSKCKNLPPLGQLPNLQWLTLSSMDGLEEWNTTYTTGEQGRNELLFPKLERLNIHDCAKLRIEPCLPRALYLRIRDSNNVLSSLNTREQAESTLPSDIAHCDNMISACGKSSSYSGASSSSPITDLFVEESKLPLHQWRLLHQLPALRGLRIKHCSDLTTSLAVIQKLSSLQNLSLELNDHELPSWLIQLTDLQELKLMHCNSITSLPQWFGELASLKRIEIKYCKGISSLPESIQQLTKLEFLSIHGCPVLEEWCESEENKMKLTHIKVEIAGRDSVGFEDSKVQIVKPMPAQMVRQSAFATTERR</sequence>
<dbReference type="InterPro" id="IPR032675">
    <property type="entry name" value="LRR_dom_sf"/>
</dbReference>
<evidence type="ECO:0000256" key="11">
    <source>
        <dbReference type="ARBA" id="ARBA00023136"/>
    </source>
</evidence>
<dbReference type="EMBL" id="GU259618">
    <property type="protein sequence ID" value="ADH59425.1"/>
    <property type="molecule type" value="Genomic_DNA"/>
</dbReference>
<gene>
    <name evidence="14" type="primary">Tsn1</name>
</gene>
<dbReference type="InterPro" id="IPR027417">
    <property type="entry name" value="P-loop_NTPase"/>
</dbReference>
<dbReference type="Pfam" id="PF00560">
    <property type="entry name" value="LRR_1"/>
    <property type="match status" value="1"/>
</dbReference>
<evidence type="ECO:0000256" key="1">
    <source>
        <dbReference type="ARBA" id="ARBA00004162"/>
    </source>
</evidence>
<keyword evidence="2" id="KW-0433">Leucine-rich repeat</keyword>
<dbReference type="GO" id="GO:0005524">
    <property type="term" value="F:ATP binding"/>
    <property type="evidence" value="ECO:0007669"/>
    <property type="project" value="UniProtKB-UniRule"/>
</dbReference>
<dbReference type="SMART" id="SM00220">
    <property type="entry name" value="S_TKc"/>
    <property type="match status" value="1"/>
</dbReference>
<dbReference type="InterPro" id="IPR001611">
    <property type="entry name" value="Leu-rich_rpt"/>
</dbReference>
<keyword evidence="4" id="KW-0812">Transmembrane</keyword>
<keyword evidence="3" id="KW-0808">Transferase</keyword>
<protein>
    <submittedName>
        <fullName evidence="14">Tsn1</fullName>
    </submittedName>
</protein>
<evidence type="ECO:0000256" key="5">
    <source>
        <dbReference type="ARBA" id="ARBA00022737"/>
    </source>
</evidence>
<dbReference type="InterPro" id="IPR002182">
    <property type="entry name" value="NB-ARC"/>
</dbReference>
<keyword evidence="6 12" id="KW-0547">Nucleotide-binding</keyword>
<dbReference type="InterPro" id="IPR036388">
    <property type="entry name" value="WH-like_DNA-bd_sf"/>
</dbReference>